<accession>A0ABV7K2K1</accession>
<evidence type="ECO:0000259" key="6">
    <source>
        <dbReference type="PROSITE" id="PS51007"/>
    </source>
</evidence>
<keyword evidence="5" id="KW-1133">Transmembrane helix</keyword>
<dbReference type="Proteomes" id="UP001595583">
    <property type="component" value="Unassembled WGS sequence"/>
</dbReference>
<evidence type="ECO:0000256" key="5">
    <source>
        <dbReference type="SAM" id="Phobius"/>
    </source>
</evidence>
<feature type="domain" description="Cytochrome c" evidence="6">
    <location>
        <begin position="71"/>
        <end position="178"/>
    </location>
</feature>
<gene>
    <name evidence="7" type="ORF">ACFOHJ_00230</name>
</gene>
<protein>
    <submittedName>
        <fullName evidence="7">C-type cytochrome</fullName>
    </submittedName>
</protein>
<sequence length="179" mass="18580">MSTVRARVFWLAASALAAGAALLVFRSKKRHAAHPASPPPDELAGRGLAALGIVLVLCLTAAIGAPMLLRAQAAAGRERWAAAITGGDPARAPVLMVRNGCAGCHVIAGVPGAQGRTGPELAGMGRQKFIAGLLPNTPENLAAWIRDARRYDAHTAMPSTLISKAQSRDIAAYLYTIGR</sequence>
<dbReference type="Gene3D" id="1.10.760.10">
    <property type="entry name" value="Cytochrome c-like domain"/>
    <property type="match status" value="1"/>
</dbReference>
<keyword evidence="2 4" id="KW-0479">Metal-binding</keyword>
<keyword evidence="5" id="KW-0812">Transmembrane</keyword>
<dbReference type="InterPro" id="IPR036909">
    <property type="entry name" value="Cyt_c-like_dom_sf"/>
</dbReference>
<evidence type="ECO:0000256" key="3">
    <source>
        <dbReference type="ARBA" id="ARBA00023004"/>
    </source>
</evidence>
<dbReference type="SUPFAM" id="SSF46626">
    <property type="entry name" value="Cytochrome c"/>
    <property type="match status" value="1"/>
</dbReference>
<comment type="caution">
    <text evidence="7">The sequence shown here is derived from an EMBL/GenBank/DDBJ whole genome shotgun (WGS) entry which is preliminary data.</text>
</comment>
<dbReference type="InterPro" id="IPR009056">
    <property type="entry name" value="Cyt_c-like_dom"/>
</dbReference>
<proteinExistence type="predicted"/>
<dbReference type="PROSITE" id="PS51007">
    <property type="entry name" value="CYTC"/>
    <property type="match status" value="1"/>
</dbReference>
<keyword evidence="8" id="KW-1185">Reference proteome</keyword>
<keyword evidence="5" id="KW-0472">Membrane</keyword>
<organism evidence="7 8">
    <name type="scientific">Aquamicrobium soli</name>
    <dbReference type="NCBI Taxonomy" id="1811518"/>
    <lineage>
        <taxon>Bacteria</taxon>
        <taxon>Pseudomonadati</taxon>
        <taxon>Pseudomonadota</taxon>
        <taxon>Alphaproteobacteria</taxon>
        <taxon>Hyphomicrobiales</taxon>
        <taxon>Phyllobacteriaceae</taxon>
        <taxon>Aquamicrobium</taxon>
    </lineage>
</organism>
<keyword evidence="3 4" id="KW-0408">Iron</keyword>
<evidence type="ECO:0000313" key="8">
    <source>
        <dbReference type="Proteomes" id="UP001595583"/>
    </source>
</evidence>
<keyword evidence="1 4" id="KW-0349">Heme</keyword>
<dbReference type="Pfam" id="PF00034">
    <property type="entry name" value="Cytochrom_C"/>
    <property type="match status" value="1"/>
</dbReference>
<feature type="transmembrane region" description="Helical" evidence="5">
    <location>
        <begin position="48"/>
        <end position="69"/>
    </location>
</feature>
<evidence type="ECO:0000313" key="7">
    <source>
        <dbReference type="EMBL" id="MFC3204645.1"/>
    </source>
</evidence>
<evidence type="ECO:0000256" key="2">
    <source>
        <dbReference type="ARBA" id="ARBA00022723"/>
    </source>
</evidence>
<name>A0ABV7K2K1_9HYPH</name>
<dbReference type="RefSeq" id="WP_378217322.1">
    <property type="nucleotide sequence ID" value="NZ_JBHRTK010000001.1"/>
</dbReference>
<evidence type="ECO:0000256" key="1">
    <source>
        <dbReference type="ARBA" id="ARBA00022617"/>
    </source>
</evidence>
<dbReference type="EMBL" id="JBHRTK010000001">
    <property type="protein sequence ID" value="MFC3204645.1"/>
    <property type="molecule type" value="Genomic_DNA"/>
</dbReference>
<evidence type="ECO:0000256" key="4">
    <source>
        <dbReference type="PROSITE-ProRule" id="PRU00433"/>
    </source>
</evidence>
<reference evidence="8" key="1">
    <citation type="journal article" date="2019" name="Int. J. Syst. Evol. Microbiol.">
        <title>The Global Catalogue of Microorganisms (GCM) 10K type strain sequencing project: providing services to taxonomists for standard genome sequencing and annotation.</title>
        <authorList>
            <consortium name="The Broad Institute Genomics Platform"/>
            <consortium name="The Broad Institute Genome Sequencing Center for Infectious Disease"/>
            <person name="Wu L."/>
            <person name="Ma J."/>
        </authorList>
    </citation>
    <scope>NUCLEOTIDE SEQUENCE [LARGE SCALE GENOMIC DNA]</scope>
    <source>
        <strain evidence="8">KCTC 52165</strain>
    </source>
</reference>